<keyword evidence="1" id="KW-0812">Transmembrane</keyword>
<reference evidence="2" key="1">
    <citation type="journal article" date="2020" name="Nature">
        <title>Giant virus diversity and host interactions through global metagenomics.</title>
        <authorList>
            <person name="Schulz F."/>
            <person name="Roux S."/>
            <person name="Paez-Espino D."/>
            <person name="Jungbluth S."/>
            <person name="Walsh D.A."/>
            <person name="Denef V.J."/>
            <person name="McMahon K.D."/>
            <person name="Konstantinidis K.T."/>
            <person name="Eloe-Fadrosh E.A."/>
            <person name="Kyrpides N.C."/>
            <person name="Woyke T."/>
        </authorList>
    </citation>
    <scope>NUCLEOTIDE SEQUENCE</scope>
    <source>
        <strain evidence="2">GVMAG-M-3300023184-160</strain>
    </source>
</reference>
<proteinExistence type="predicted"/>
<dbReference type="SUPFAM" id="SSF49899">
    <property type="entry name" value="Concanavalin A-like lectins/glucanases"/>
    <property type="match status" value="1"/>
</dbReference>
<keyword evidence="1" id="KW-1133">Transmembrane helix</keyword>
<sequence length="262" mass="29657">MEITSLTSILLVIIFIIAIYFVLTDQVTGATKIILVIFILVLGLLLASSLSMFKTYNQILDSPKNAKEEFVYSNLPIPTASFSLSTWVYIDDWNTDFGSEKNILSLDRVGAAPTELILDKNENNLLIRYDVYDGQVGSTRMKNQTITIQNIPIQKWVNMVVCFDANSTDTYINGKLIDTQLNPSPLFTPKTADKLYLCKGNKGFSGSISNARYYGRFLSPQEVWDIYKAGFSDNLFGNLLNRYKANFTFYQDSEEVAKFILF</sequence>
<keyword evidence="1" id="KW-0472">Membrane</keyword>
<dbReference type="EMBL" id="MN739993">
    <property type="protein sequence ID" value="QHT81916.1"/>
    <property type="molecule type" value="Genomic_DNA"/>
</dbReference>
<name>A0A6C0HP33_9ZZZZ</name>
<evidence type="ECO:0008006" key="3">
    <source>
        <dbReference type="Google" id="ProtNLM"/>
    </source>
</evidence>
<dbReference type="Gene3D" id="2.60.120.200">
    <property type="match status" value="1"/>
</dbReference>
<feature type="transmembrane region" description="Helical" evidence="1">
    <location>
        <begin position="35"/>
        <end position="53"/>
    </location>
</feature>
<evidence type="ECO:0000256" key="1">
    <source>
        <dbReference type="SAM" id="Phobius"/>
    </source>
</evidence>
<organism evidence="2">
    <name type="scientific">viral metagenome</name>
    <dbReference type="NCBI Taxonomy" id="1070528"/>
    <lineage>
        <taxon>unclassified sequences</taxon>
        <taxon>metagenomes</taxon>
        <taxon>organismal metagenomes</taxon>
    </lineage>
</organism>
<evidence type="ECO:0000313" key="2">
    <source>
        <dbReference type="EMBL" id="QHT81916.1"/>
    </source>
</evidence>
<dbReference type="Pfam" id="PF13385">
    <property type="entry name" value="Laminin_G_3"/>
    <property type="match status" value="1"/>
</dbReference>
<dbReference type="InterPro" id="IPR013320">
    <property type="entry name" value="ConA-like_dom_sf"/>
</dbReference>
<accession>A0A6C0HP33</accession>
<dbReference type="AlphaFoldDB" id="A0A6C0HP33"/>
<protein>
    <recommendedName>
        <fullName evidence="3">LamG-like jellyroll fold domain-containing protein</fullName>
    </recommendedName>
</protein>
<feature type="transmembrane region" description="Helical" evidence="1">
    <location>
        <begin position="6"/>
        <end position="23"/>
    </location>
</feature>